<evidence type="ECO:0000313" key="2">
    <source>
        <dbReference type="Proteomes" id="UP000758603"/>
    </source>
</evidence>
<dbReference type="Proteomes" id="UP000758603">
    <property type="component" value="Unassembled WGS sequence"/>
</dbReference>
<keyword evidence="2" id="KW-1185">Reference proteome</keyword>
<reference evidence="1" key="1">
    <citation type="journal article" date="2021" name="Nat. Commun.">
        <title>Genetic determinants of endophytism in the Arabidopsis root mycobiome.</title>
        <authorList>
            <person name="Mesny F."/>
            <person name="Miyauchi S."/>
            <person name="Thiergart T."/>
            <person name="Pickel B."/>
            <person name="Atanasova L."/>
            <person name="Karlsson M."/>
            <person name="Huettel B."/>
            <person name="Barry K.W."/>
            <person name="Haridas S."/>
            <person name="Chen C."/>
            <person name="Bauer D."/>
            <person name="Andreopoulos W."/>
            <person name="Pangilinan J."/>
            <person name="LaButti K."/>
            <person name="Riley R."/>
            <person name="Lipzen A."/>
            <person name="Clum A."/>
            <person name="Drula E."/>
            <person name="Henrissat B."/>
            <person name="Kohler A."/>
            <person name="Grigoriev I.V."/>
            <person name="Martin F.M."/>
            <person name="Hacquard S."/>
        </authorList>
    </citation>
    <scope>NUCLEOTIDE SEQUENCE</scope>
    <source>
        <strain evidence="1">MPI-SDFR-AT-0073</strain>
    </source>
</reference>
<protein>
    <recommendedName>
        <fullName evidence="3">DNA2/NAM7 helicase helicase domain-containing protein</fullName>
    </recommendedName>
</protein>
<dbReference type="RefSeq" id="XP_045957812.1">
    <property type="nucleotide sequence ID" value="XM_046098085.1"/>
</dbReference>
<dbReference type="InterPro" id="IPR027417">
    <property type="entry name" value="P-loop_NTPase"/>
</dbReference>
<dbReference type="AlphaFoldDB" id="A0A9P8ZWC3"/>
<dbReference type="SUPFAM" id="SSF52540">
    <property type="entry name" value="P-loop containing nucleoside triphosphate hydrolases"/>
    <property type="match status" value="1"/>
</dbReference>
<dbReference type="GeneID" id="70126977"/>
<dbReference type="Gene3D" id="3.40.50.300">
    <property type="entry name" value="P-loop containing nucleotide triphosphate hydrolases"/>
    <property type="match status" value="1"/>
</dbReference>
<accession>A0A9P8ZWC3</accession>
<proteinExistence type="predicted"/>
<evidence type="ECO:0000313" key="1">
    <source>
        <dbReference type="EMBL" id="KAH6653535.1"/>
    </source>
</evidence>
<evidence type="ECO:0008006" key="3">
    <source>
        <dbReference type="Google" id="ProtNLM"/>
    </source>
</evidence>
<name>A0A9P8ZWC3_9PEZI</name>
<gene>
    <name evidence="1" type="ORF">BKA67DRAFT_519285</name>
</gene>
<comment type="caution">
    <text evidence="1">The sequence shown here is derived from an EMBL/GenBank/DDBJ whole genome shotgun (WGS) entry which is preliminary data.</text>
</comment>
<sequence length="104" mass="11347">MNGLQILSAIFLPQEPIDPQKLADHSPLDLTQSTALLNSLLRGVSLIQGPPGTGKSYTGEKIIKVLLANKKRADLGPILVSSHLVLVSLQCVDRNGRDFMHMYE</sequence>
<organism evidence="1 2">
    <name type="scientific">Truncatella angustata</name>
    <dbReference type="NCBI Taxonomy" id="152316"/>
    <lineage>
        <taxon>Eukaryota</taxon>
        <taxon>Fungi</taxon>
        <taxon>Dikarya</taxon>
        <taxon>Ascomycota</taxon>
        <taxon>Pezizomycotina</taxon>
        <taxon>Sordariomycetes</taxon>
        <taxon>Xylariomycetidae</taxon>
        <taxon>Amphisphaeriales</taxon>
        <taxon>Sporocadaceae</taxon>
        <taxon>Truncatella</taxon>
    </lineage>
</organism>
<dbReference type="EMBL" id="JAGPXC010000005">
    <property type="protein sequence ID" value="KAH6653535.1"/>
    <property type="molecule type" value="Genomic_DNA"/>
</dbReference>
<dbReference type="OrthoDB" id="2423195at2759"/>